<keyword evidence="1" id="KW-0812">Transmembrane</keyword>
<feature type="transmembrane region" description="Helical" evidence="1">
    <location>
        <begin position="12"/>
        <end position="36"/>
    </location>
</feature>
<evidence type="ECO:0000259" key="2">
    <source>
        <dbReference type="Pfam" id="PF04235"/>
    </source>
</evidence>
<dbReference type="EMBL" id="MPTW01000010">
    <property type="protein sequence ID" value="OME67955.1"/>
    <property type="molecule type" value="Genomic_DNA"/>
</dbReference>
<gene>
    <name evidence="3" type="ORF">BSK65_17665</name>
</gene>
<feature type="transmembrane region" description="Helical" evidence="1">
    <location>
        <begin position="99"/>
        <end position="129"/>
    </location>
</feature>
<feature type="transmembrane region" description="Helical" evidence="1">
    <location>
        <begin position="207"/>
        <end position="224"/>
    </location>
</feature>
<sequence length="350" mass="39423">MNPSISQKERIISLDIIRGLALFGILLINVGAFKVIMEGDPLPDYSGINGIINTLIIIFVQKKFFSIFSFLFGVGLYIFASRAESRGDRPRWRMARRLLILLLLGIIHVFIFWGTILPVYAIIGLFLIPFYHTTVSTLKKWLMGMTSIYIISLMVKIFLPSQGAVSSILDIFSNDAMQIFIMFLAGFLTAKSGWLTHIQELSKPIRWIQMASFLLFVGFSLWIWNASQSGSSNVDSVTGLGSLPTTLFYLTTLFLLLENKQMVKFLTPISRVGQMAFTNYVAQSIIGTAIISTIGLEVVSPKDILYIAVLIYMIQIICSTIWFKFFSMGPLEKLWRLMTYGTKPATKNPS</sequence>
<proteinExistence type="predicted"/>
<dbReference type="OrthoDB" id="9807744at2"/>
<dbReference type="Proteomes" id="UP000187425">
    <property type="component" value="Unassembled WGS sequence"/>
</dbReference>
<protein>
    <recommendedName>
        <fullName evidence="2">DUF418 domain-containing protein</fullName>
    </recommendedName>
</protein>
<dbReference type="PANTHER" id="PTHR30590">
    <property type="entry name" value="INNER MEMBRANE PROTEIN"/>
    <property type="match status" value="1"/>
</dbReference>
<dbReference type="RefSeq" id="WP_076285339.1">
    <property type="nucleotide sequence ID" value="NZ_MPTW01000010.1"/>
</dbReference>
<feature type="transmembrane region" description="Helical" evidence="1">
    <location>
        <begin position="304"/>
        <end position="326"/>
    </location>
</feature>
<organism evidence="3 4">
    <name type="scientific">Paenibacillus odorifer</name>
    <dbReference type="NCBI Taxonomy" id="189426"/>
    <lineage>
        <taxon>Bacteria</taxon>
        <taxon>Bacillati</taxon>
        <taxon>Bacillota</taxon>
        <taxon>Bacilli</taxon>
        <taxon>Bacillales</taxon>
        <taxon>Paenibacillaceae</taxon>
        <taxon>Paenibacillus</taxon>
    </lineage>
</organism>
<keyword evidence="1" id="KW-1133">Transmembrane helix</keyword>
<dbReference type="InterPro" id="IPR052529">
    <property type="entry name" value="Bact_Transport_Assoc"/>
</dbReference>
<feature type="domain" description="DUF418" evidence="2">
    <location>
        <begin position="190"/>
        <end position="341"/>
    </location>
</feature>
<dbReference type="AlphaFoldDB" id="A0A1R0ZE95"/>
<evidence type="ECO:0000256" key="1">
    <source>
        <dbReference type="SAM" id="Phobius"/>
    </source>
</evidence>
<dbReference type="InterPro" id="IPR007349">
    <property type="entry name" value="DUF418"/>
</dbReference>
<comment type="caution">
    <text evidence="3">The sequence shown here is derived from an EMBL/GenBank/DDBJ whole genome shotgun (WGS) entry which is preliminary data.</text>
</comment>
<accession>A0A1R0ZE95</accession>
<dbReference type="PANTHER" id="PTHR30590:SF3">
    <property type="entry name" value="HYPOTHETICAL MEMBRANE SPANNING PROTEIN"/>
    <property type="match status" value="1"/>
</dbReference>
<keyword evidence="1" id="KW-0472">Membrane</keyword>
<reference evidence="3 4" key="1">
    <citation type="submission" date="2016-11" db="EMBL/GenBank/DDBJ databases">
        <title>Paenibacillus species isolates.</title>
        <authorList>
            <person name="Beno S.M."/>
        </authorList>
    </citation>
    <scope>NUCLEOTIDE SEQUENCE [LARGE SCALE GENOMIC DNA]</scope>
    <source>
        <strain evidence="3 4">FSL H7-0443</strain>
    </source>
</reference>
<dbReference type="Pfam" id="PF04235">
    <property type="entry name" value="DUF418"/>
    <property type="match status" value="1"/>
</dbReference>
<feature type="transmembrane region" description="Helical" evidence="1">
    <location>
        <begin position="236"/>
        <end position="257"/>
    </location>
</feature>
<feature type="transmembrane region" description="Helical" evidence="1">
    <location>
        <begin position="56"/>
        <end position="79"/>
    </location>
</feature>
<evidence type="ECO:0000313" key="4">
    <source>
        <dbReference type="Proteomes" id="UP000187425"/>
    </source>
</evidence>
<name>A0A1R0ZE95_9BACL</name>
<evidence type="ECO:0000313" key="3">
    <source>
        <dbReference type="EMBL" id="OME67955.1"/>
    </source>
</evidence>
<feature type="transmembrane region" description="Helical" evidence="1">
    <location>
        <begin position="277"/>
        <end position="298"/>
    </location>
</feature>